<evidence type="ECO:0000256" key="2">
    <source>
        <dbReference type="PROSITE-ProRule" id="PRU01076"/>
    </source>
</evidence>
<gene>
    <name evidence="4" type="primary">vapB</name>
    <name evidence="4" type="ORF">QLH32_15255</name>
</gene>
<dbReference type="PANTHER" id="PTHR37550">
    <property type="entry name" value="ANTITOXIN VAPB1"/>
    <property type="match status" value="1"/>
</dbReference>
<name>A0ABY8S133_9GAMM</name>
<dbReference type="RefSeq" id="WP_283266889.1">
    <property type="nucleotide sequence ID" value="NZ_CP125669.1"/>
</dbReference>
<dbReference type="InterPro" id="IPR037914">
    <property type="entry name" value="SpoVT-AbrB_sf"/>
</dbReference>
<proteinExistence type="inferred from homology"/>
<evidence type="ECO:0000259" key="3">
    <source>
        <dbReference type="PROSITE" id="PS51740"/>
    </source>
</evidence>
<accession>A0ABY8S133</accession>
<evidence type="ECO:0000313" key="5">
    <source>
        <dbReference type="Proteomes" id="UP001229836"/>
    </source>
</evidence>
<keyword evidence="2" id="KW-0238">DNA-binding</keyword>
<keyword evidence="5" id="KW-1185">Reference proteome</keyword>
<reference evidence="4 5" key="1">
    <citation type="submission" date="2023-05" db="EMBL/GenBank/DDBJ databases">
        <title>The complete genome of Acinetobacter sp. nov KCTC 92772.</title>
        <authorList>
            <person name="Zhou G."/>
        </authorList>
    </citation>
    <scope>NUCLEOTIDE SEQUENCE [LARGE SCALE GENOMIC DNA]</scope>
    <source>
        <strain evidence="4 5">KCTC 92772</strain>
    </source>
</reference>
<dbReference type="InterPro" id="IPR007159">
    <property type="entry name" value="SpoVT-AbrB_dom"/>
</dbReference>
<comment type="similarity">
    <text evidence="1">Belongs to the VapB family.</text>
</comment>
<dbReference type="SUPFAM" id="SSF89447">
    <property type="entry name" value="AbrB/MazE/MraZ-like"/>
    <property type="match status" value="1"/>
</dbReference>
<evidence type="ECO:0000313" key="4">
    <source>
        <dbReference type="EMBL" id="WHP05353.1"/>
    </source>
</evidence>
<dbReference type="InterPro" id="IPR047976">
    <property type="entry name" value="Anti_VapB2-like"/>
</dbReference>
<protein>
    <submittedName>
        <fullName evidence="4">Type II toxin-antitoxin system VapB family antitoxin</fullName>
    </submittedName>
</protein>
<dbReference type="Gene3D" id="2.10.260.10">
    <property type="match status" value="1"/>
</dbReference>
<sequence>MEKATIFKNNRNQAVRLPKAVAFPEHIKQVEVISIGDTRILTPIGKRWELWMNTPSQLTEDCFQERDQPIAQERESF</sequence>
<dbReference type="Pfam" id="PF04014">
    <property type="entry name" value="MazE_antitoxin"/>
    <property type="match status" value="1"/>
</dbReference>
<dbReference type="Proteomes" id="UP001229836">
    <property type="component" value="Chromosome"/>
</dbReference>
<evidence type="ECO:0000256" key="1">
    <source>
        <dbReference type="ARBA" id="ARBA00007924"/>
    </source>
</evidence>
<dbReference type="PROSITE" id="PS51740">
    <property type="entry name" value="SPOVT_ABRB"/>
    <property type="match status" value="1"/>
</dbReference>
<feature type="domain" description="SpoVT-AbrB" evidence="3">
    <location>
        <begin position="4"/>
        <end position="46"/>
    </location>
</feature>
<dbReference type="InterPro" id="IPR051734">
    <property type="entry name" value="VapB_TA_antitoxins"/>
</dbReference>
<organism evidence="4 5">
    <name type="scientific">Acinetobacter corruptisaponis</name>
    <dbReference type="NCBI Taxonomy" id="3045147"/>
    <lineage>
        <taxon>Bacteria</taxon>
        <taxon>Pseudomonadati</taxon>
        <taxon>Pseudomonadota</taxon>
        <taxon>Gammaproteobacteria</taxon>
        <taxon>Moraxellales</taxon>
        <taxon>Moraxellaceae</taxon>
        <taxon>Acinetobacter</taxon>
    </lineage>
</organism>
<dbReference type="PANTHER" id="PTHR37550:SF3">
    <property type="entry name" value="ANTITOXIN VAPB1"/>
    <property type="match status" value="1"/>
</dbReference>
<dbReference type="EMBL" id="CP125669">
    <property type="protein sequence ID" value="WHP05353.1"/>
    <property type="molecule type" value="Genomic_DNA"/>
</dbReference>
<dbReference type="NCBIfam" id="NF040493">
    <property type="entry name" value="TA_anti_VapB"/>
    <property type="match status" value="1"/>
</dbReference>